<evidence type="ECO:0000256" key="1">
    <source>
        <dbReference type="ARBA" id="ARBA00004413"/>
    </source>
</evidence>
<dbReference type="RefSeq" id="WP_324717731.1">
    <property type="nucleotide sequence ID" value="NZ_CP141615.1"/>
</dbReference>
<accession>A0ABZ1C0C7</accession>
<keyword evidence="9" id="KW-0969">Cilium</keyword>
<dbReference type="PRINTS" id="PR00956">
    <property type="entry name" value="FLGMOTORFLIN"/>
</dbReference>
<evidence type="ECO:0000256" key="3">
    <source>
        <dbReference type="ARBA" id="ARBA00022475"/>
    </source>
</evidence>
<evidence type="ECO:0000256" key="5">
    <source>
        <dbReference type="ARBA" id="ARBA00022779"/>
    </source>
</evidence>
<evidence type="ECO:0000256" key="4">
    <source>
        <dbReference type="ARBA" id="ARBA00022500"/>
    </source>
</evidence>
<dbReference type="InterPro" id="IPR001543">
    <property type="entry name" value="FliN-like_C"/>
</dbReference>
<protein>
    <submittedName>
        <fullName evidence="9">Flagellar motor switch protein FliN</fullName>
    </submittedName>
</protein>
<keyword evidence="4" id="KW-0145">Chemotaxis</keyword>
<sequence>MVRVGPGARIPGPPEPSAPAPGDAVEVHPVRFGELQPGQAEGEAHNLNLLLDVGVTLTVEIGRARLTLGQVMELRRGSVVELDKLAGEPVDVLVNGKLVARGEIVLLDEKFGIKINDIVTRARRARELP</sequence>
<name>A0ABZ1C0C7_9FIRM</name>
<dbReference type="SUPFAM" id="SSF101801">
    <property type="entry name" value="Surface presentation of antigens (SPOA)"/>
    <property type="match status" value="1"/>
</dbReference>
<dbReference type="EMBL" id="CP141615">
    <property type="protein sequence ID" value="WRP18458.1"/>
    <property type="molecule type" value="Genomic_DNA"/>
</dbReference>
<evidence type="ECO:0000313" key="10">
    <source>
        <dbReference type="Proteomes" id="UP001332192"/>
    </source>
</evidence>
<evidence type="ECO:0000256" key="7">
    <source>
        <dbReference type="SAM" id="MobiDB-lite"/>
    </source>
</evidence>
<keyword evidence="3" id="KW-1003">Cell membrane</keyword>
<comment type="subcellular location">
    <subcellularLocation>
        <location evidence="1">Cell membrane</location>
        <topology evidence="1">Peripheral membrane protein</topology>
        <orientation evidence="1">Cytoplasmic side</orientation>
    </subcellularLocation>
</comment>
<evidence type="ECO:0000313" key="9">
    <source>
        <dbReference type="EMBL" id="WRP18458.1"/>
    </source>
</evidence>
<feature type="domain" description="Flagellar motor switch protein FliN-like C-terminal" evidence="8">
    <location>
        <begin position="49"/>
        <end position="119"/>
    </location>
</feature>
<dbReference type="Pfam" id="PF01052">
    <property type="entry name" value="FliMN_C"/>
    <property type="match status" value="1"/>
</dbReference>
<dbReference type="PANTHER" id="PTHR43484">
    <property type="match status" value="1"/>
</dbReference>
<feature type="region of interest" description="Disordered" evidence="7">
    <location>
        <begin position="1"/>
        <end position="24"/>
    </location>
</feature>
<dbReference type="InterPro" id="IPR036429">
    <property type="entry name" value="SpoA-like_sf"/>
</dbReference>
<comment type="similarity">
    <text evidence="2">Belongs to the FliN/MopA/SpaO family.</text>
</comment>
<keyword evidence="6" id="KW-0472">Membrane</keyword>
<dbReference type="InterPro" id="IPR051469">
    <property type="entry name" value="FliN/MopA/SpaO"/>
</dbReference>
<keyword evidence="9" id="KW-0966">Cell projection</keyword>
<proteinExistence type="inferred from homology"/>
<organism evidence="9 10">
    <name type="scientific">Carboxydichorda subterranea</name>
    <dbReference type="NCBI Taxonomy" id="3109565"/>
    <lineage>
        <taxon>Bacteria</taxon>
        <taxon>Bacillati</taxon>
        <taxon>Bacillota</taxon>
        <taxon>Limnochordia</taxon>
        <taxon>Limnochordales</taxon>
        <taxon>Geochordaceae</taxon>
        <taxon>Carboxydichorda</taxon>
    </lineage>
</organism>
<keyword evidence="5" id="KW-0283">Flagellar rotation</keyword>
<keyword evidence="9" id="KW-0282">Flagellum</keyword>
<evidence type="ECO:0000256" key="2">
    <source>
        <dbReference type="ARBA" id="ARBA00009226"/>
    </source>
</evidence>
<dbReference type="Proteomes" id="UP001332192">
    <property type="component" value="Chromosome"/>
</dbReference>
<gene>
    <name evidence="9" type="primary">fliN</name>
    <name evidence="9" type="ORF">U7230_05495</name>
</gene>
<dbReference type="NCBIfam" id="TIGR02480">
    <property type="entry name" value="fliN"/>
    <property type="match status" value="1"/>
</dbReference>
<evidence type="ECO:0000256" key="6">
    <source>
        <dbReference type="ARBA" id="ARBA00023136"/>
    </source>
</evidence>
<dbReference type="Gene3D" id="2.30.330.10">
    <property type="entry name" value="SpoA-like"/>
    <property type="match status" value="1"/>
</dbReference>
<dbReference type="PANTHER" id="PTHR43484:SF1">
    <property type="entry name" value="FLAGELLAR MOTOR SWITCH PROTEIN FLIN"/>
    <property type="match status" value="1"/>
</dbReference>
<keyword evidence="10" id="KW-1185">Reference proteome</keyword>
<evidence type="ECO:0000259" key="8">
    <source>
        <dbReference type="Pfam" id="PF01052"/>
    </source>
</evidence>
<dbReference type="InterPro" id="IPR012826">
    <property type="entry name" value="FliN"/>
</dbReference>
<reference evidence="9 10" key="1">
    <citation type="journal article" date="2024" name="Front. Microbiol.">
        <title>Novel thermophilic genera Geochorda gen. nov. and Carboxydochorda gen. nov. from the deep terrestrial subsurface reveal the ecophysiological diversity in the class Limnochordia.</title>
        <authorList>
            <person name="Karnachuk O.V."/>
            <person name="Lukina A.P."/>
            <person name="Avakyan M.R."/>
            <person name="Kadnikov V.V."/>
            <person name="Begmatov S."/>
            <person name="Beletsky A.V."/>
            <person name="Vlasova K.G."/>
            <person name="Novikov A.A."/>
            <person name="Shcherbakova V.A."/>
            <person name="Mardanov A.V."/>
            <person name="Ravin N.V."/>
        </authorList>
    </citation>
    <scope>NUCLEOTIDE SEQUENCE [LARGE SCALE GENOMIC DNA]</scope>
    <source>
        <strain evidence="9 10">L945</strain>
    </source>
</reference>
<dbReference type="InterPro" id="IPR001172">
    <property type="entry name" value="FliN_T3SS_HrcQb"/>
</dbReference>